<reference evidence="1" key="1">
    <citation type="submission" date="2014-09" db="EMBL/GenBank/DDBJ databases">
        <authorList>
            <person name="Magalhaes I.L.F."/>
            <person name="Oliveira U."/>
            <person name="Santos F.R."/>
            <person name="Vidigal T.H.D.A."/>
            <person name="Brescovit A.D."/>
            <person name="Santos A.J."/>
        </authorList>
    </citation>
    <scope>NUCLEOTIDE SEQUENCE</scope>
    <source>
        <tissue evidence="1">Shoot tissue taken approximately 20 cm above the soil surface</tissue>
    </source>
</reference>
<dbReference type="EMBL" id="GBRH01280019">
    <property type="protein sequence ID" value="JAD17876.1"/>
    <property type="molecule type" value="Transcribed_RNA"/>
</dbReference>
<dbReference type="AlphaFoldDB" id="A0A0A8XVG0"/>
<name>A0A0A8XVG0_ARUDO</name>
<accession>A0A0A8XVG0</accession>
<evidence type="ECO:0000313" key="1">
    <source>
        <dbReference type="EMBL" id="JAD17876.1"/>
    </source>
</evidence>
<sequence>MLSSACSCISLECMKQSSLVLFGQV</sequence>
<proteinExistence type="predicted"/>
<organism evidence="1">
    <name type="scientific">Arundo donax</name>
    <name type="common">Giant reed</name>
    <name type="synonym">Donax arundinaceus</name>
    <dbReference type="NCBI Taxonomy" id="35708"/>
    <lineage>
        <taxon>Eukaryota</taxon>
        <taxon>Viridiplantae</taxon>
        <taxon>Streptophyta</taxon>
        <taxon>Embryophyta</taxon>
        <taxon>Tracheophyta</taxon>
        <taxon>Spermatophyta</taxon>
        <taxon>Magnoliopsida</taxon>
        <taxon>Liliopsida</taxon>
        <taxon>Poales</taxon>
        <taxon>Poaceae</taxon>
        <taxon>PACMAD clade</taxon>
        <taxon>Arundinoideae</taxon>
        <taxon>Arundineae</taxon>
        <taxon>Arundo</taxon>
    </lineage>
</organism>
<reference evidence="1" key="2">
    <citation type="journal article" date="2015" name="Data Brief">
        <title>Shoot transcriptome of the giant reed, Arundo donax.</title>
        <authorList>
            <person name="Barrero R.A."/>
            <person name="Guerrero F.D."/>
            <person name="Moolhuijzen P."/>
            <person name="Goolsby J.A."/>
            <person name="Tidwell J."/>
            <person name="Bellgard S.E."/>
            <person name="Bellgard M.I."/>
        </authorList>
    </citation>
    <scope>NUCLEOTIDE SEQUENCE</scope>
    <source>
        <tissue evidence="1">Shoot tissue taken approximately 20 cm above the soil surface</tissue>
    </source>
</reference>
<protein>
    <submittedName>
        <fullName evidence="1">Uncharacterized protein</fullName>
    </submittedName>
</protein>